<dbReference type="SUPFAM" id="SSF51604">
    <property type="entry name" value="Enolase C-terminal domain-like"/>
    <property type="match status" value="1"/>
</dbReference>
<evidence type="ECO:0000313" key="7">
    <source>
        <dbReference type="EMBL" id="KAF4969497.1"/>
    </source>
</evidence>
<dbReference type="PANTHER" id="PTHR48080">
    <property type="entry name" value="D-GALACTONATE DEHYDRATASE-RELATED"/>
    <property type="match status" value="1"/>
</dbReference>
<comment type="cofactor">
    <cofactor evidence="1">
        <name>Mg(2+)</name>
        <dbReference type="ChEBI" id="CHEBI:18420"/>
    </cofactor>
</comment>
<keyword evidence="4" id="KW-0460">Magnesium</keyword>
<sequence>MSALKIARIDVFQVDLPYSGGVYHLSGGRTYENFDGTIVRITTDNGIEGYGESTPFGSTFIASHALGVRAGIAEIAPHLIGLDPRNVDRINDAMDAALIGHLHAKTAIDVACWDVFGKSVGLPVCQLLGGSTGAKLPLLTSLPVADAENTRRLVSEARAAGYSGFSVKIGENPVSDAARVVAALAEKKETEYFSIDANSSMTVETALRMLRLLPDGLDFILEAPCATHRETLALRKRTDVAILSDELLTDEFSAVQLIADDAAEGINLKISKVGGLTRARRIRDIALAAGYTIVTQETCGSDIAFAAIVHLAQTIPERHLRPILESRAMHKPKTADGDFEVQGGFVQAPNTPGLGIRPRMDVLGEPVATYQ</sequence>
<dbReference type="SFLD" id="SFLDG00180">
    <property type="entry name" value="muconate_cycloisomerase"/>
    <property type="match status" value="1"/>
</dbReference>
<evidence type="ECO:0000256" key="4">
    <source>
        <dbReference type="ARBA" id="ARBA00022842"/>
    </source>
</evidence>
<accession>A0A8H4XC19</accession>
<name>A0A8H4XC19_9HYPO</name>
<dbReference type="InterPro" id="IPR034593">
    <property type="entry name" value="DgoD-like"/>
</dbReference>
<dbReference type="SFLD" id="SFLDS00001">
    <property type="entry name" value="Enolase"/>
    <property type="match status" value="1"/>
</dbReference>
<evidence type="ECO:0000313" key="8">
    <source>
        <dbReference type="Proteomes" id="UP000622797"/>
    </source>
</evidence>
<proteinExistence type="inferred from homology"/>
<protein>
    <recommendedName>
        <fullName evidence="9">Mandelate racemase</fullName>
    </recommendedName>
</protein>
<dbReference type="FunFam" id="3.30.390.10:FF:000009">
    <property type="entry name" value="Hydrophobic dipeptide epimerase"/>
    <property type="match status" value="1"/>
</dbReference>
<dbReference type="GO" id="GO:0003824">
    <property type="term" value="F:catalytic activity"/>
    <property type="evidence" value="ECO:0007669"/>
    <property type="project" value="UniProtKB-ARBA"/>
</dbReference>
<evidence type="ECO:0000256" key="3">
    <source>
        <dbReference type="ARBA" id="ARBA00022723"/>
    </source>
</evidence>
<organism evidence="7 8">
    <name type="scientific">Fusarium sarcochroum</name>
    <dbReference type="NCBI Taxonomy" id="1208366"/>
    <lineage>
        <taxon>Eukaryota</taxon>
        <taxon>Fungi</taxon>
        <taxon>Dikarya</taxon>
        <taxon>Ascomycota</taxon>
        <taxon>Pezizomycotina</taxon>
        <taxon>Sordariomycetes</taxon>
        <taxon>Hypocreomycetidae</taxon>
        <taxon>Hypocreales</taxon>
        <taxon>Nectriaceae</taxon>
        <taxon>Fusarium</taxon>
        <taxon>Fusarium lateritium species complex</taxon>
    </lineage>
</organism>
<dbReference type="Pfam" id="PF02746">
    <property type="entry name" value="MR_MLE_N"/>
    <property type="match status" value="1"/>
</dbReference>
<evidence type="ECO:0000256" key="1">
    <source>
        <dbReference type="ARBA" id="ARBA00001946"/>
    </source>
</evidence>
<keyword evidence="8" id="KW-1185">Reference proteome</keyword>
<evidence type="ECO:0000256" key="2">
    <source>
        <dbReference type="ARBA" id="ARBA00008031"/>
    </source>
</evidence>
<gene>
    <name evidence="7" type="ORF">FSARC_3283</name>
</gene>
<keyword evidence="3" id="KW-0479">Metal-binding</keyword>
<reference evidence="7" key="1">
    <citation type="journal article" date="2020" name="BMC Genomics">
        <title>Correction to: Identification and distribution of gene clusters required for synthesis of sphingolipid metabolism inhibitors in diverse species of the filamentous fungus Fusarium.</title>
        <authorList>
            <person name="Kim H.S."/>
            <person name="Lohmar J.M."/>
            <person name="Busman M."/>
            <person name="Brown D.W."/>
            <person name="Naumann T.A."/>
            <person name="Divon H.H."/>
            <person name="Lysoe E."/>
            <person name="Uhlig S."/>
            <person name="Proctor R.H."/>
        </authorList>
    </citation>
    <scope>NUCLEOTIDE SEQUENCE</scope>
    <source>
        <strain evidence="7">NRRL 20472</strain>
    </source>
</reference>
<dbReference type="InterPro" id="IPR013341">
    <property type="entry name" value="Mandelate_racemase_N_dom"/>
</dbReference>
<dbReference type="Pfam" id="PF13378">
    <property type="entry name" value="MR_MLE_C"/>
    <property type="match status" value="1"/>
</dbReference>
<reference evidence="7" key="2">
    <citation type="submission" date="2020-05" db="EMBL/GenBank/DDBJ databases">
        <authorList>
            <person name="Kim H.-S."/>
            <person name="Proctor R.H."/>
            <person name="Brown D.W."/>
        </authorList>
    </citation>
    <scope>NUCLEOTIDE SEQUENCE</scope>
    <source>
        <strain evidence="7">NRRL 20472</strain>
    </source>
</reference>
<evidence type="ECO:0000259" key="6">
    <source>
        <dbReference type="Pfam" id="PF13378"/>
    </source>
</evidence>
<dbReference type="EMBL" id="JABEXW010000160">
    <property type="protein sequence ID" value="KAF4969497.1"/>
    <property type="molecule type" value="Genomic_DNA"/>
</dbReference>
<evidence type="ECO:0008006" key="9">
    <source>
        <dbReference type="Google" id="ProtNLM"/>
    </source>
</evidence>
<dbReference type="Gene3D" id="3.20.20.120">
    <property type="entry name" value="Enolase-like C-terminal domain"/>
    <property type="match status" value="1"/>
</dbReference>
<dbReference type="AlphaFoldDB" id="A0A8H4XC19"/>
<comment type="similarity">
    <text evidence="2">Belongs to the mandelate racemase/muconate lactonizing enzyme family.</text>
</comment>
<evidence type="ECO:0000259" key="5">
    <source>
        <dbReference type="Pfam" id="PF02746"/>
    </source>
</evidence>
<dbReference type="SUPFAM" id="SSF54826">
    <property type="entry name" value="Enolase N-terminal domain-like"/>
    <property type="match status" value="1"/>
</dbReference>
<feature type="domain" description="Mandelate racemase/muconate lactonizing enzyme N-terminal" evidence="5">
    <location>
        <begin position="37"/>
        <end position="129"/>
    </location>
</feature>
<dbReference type="Gene3D" id="3.30.390.10">
    <property type="entry name" value="Enolase-like, N-terminal domain"/>
    <property type="match status" value="1"/>
</dbReference>
<dbReference type="Proteomes" id="UP000622797">
    <property type="component" value="Unassembled WGS sequence"/>
</dbReference>
<dbReference type="OrthoDB" id="2943660at2759"/>
<dbReference type="InterPro" id="IPR036849">
    <property type="entry name" value="Enolase-like_C_sf"/>
</dbReference>
<dbReference type="InterPro" id="IPR029017">
    <property type="entry name" value="Enolase-like_N"/>
</dbReference>
<comment type="caution">
    <text evidence="7">The sequence shown here is derived from an EMBL/GenBank/DDBJ whole genome shotgun (WGS) entry which is preliminary data.</text>
</comment>
<dbReference type="InterPro" id="IPR029065">
    <property type="entry name" value="Enolase_C-like"/>
</dbReference>
<feature type="domain" description="Enolase C-terminal" evidence="6">
    <location>
        <begin position="151"/>
        <end position="361"/>
    </location>
</feature>
<dbReference type="GO" id="GO:0046872">
    <property type="term" value="F:metal ion binding"/>
    <property type="evidence" value="ECO:0007669"/>
    <property type="project" value="UniProtKB-KW"/>
</dbReference>